<evidence type="ECO:0000313" key="8">
    <source>
        <dbReference type="Proteomes" id="UP001500051"/>
    </source>
</evidence>
<evidence type="ECO:0000256" key="1">
    <source>
        <dbReference type="ARBA" id="ARBA00004141"/>
    </source>
</evidence>
<sequence>MVGVAAVLVTALGLRAFASVVAPVFLAVVLSVTVQPLRRLPARRGLPTWVGAVLSLLAVYAIVVGLIVVLVISGAQLAALLEDYAPQFEAFLARVGETLSAAGVSAGQLDAVSAALDPGKLIGVVAGLLGGLAGILSSVAFLVLLLFFTVTDAGAFAANLARISPAGRRLADALVLFARGSRQYLAVATVFGAGVALCDVIALTVLDIRYAWLWGLLAFITNYIPNVGFLVGLLPPTLVALLDHDPGTALAVVIIYCALNIVLQSVVQPRVVGSTVGLSGTLSFLSLLVWSTILGGVGALLAIPATLFVKAVFVDVDPDRRWLTPLLSSAPSGAEGAPR</sequence>
<evidence type="ECO:0000256" key="5">
    <source>
        <dbReference type="ARBA" id="ARBA00023136"/>
    </source>
</evidence>
<feature type="transmembrane region" description="Helical" evidence="6">
    <location>
        <begin position="184"/>
        <end position="206"/>
    </location>
</feature>
<reference evidence="8" key="1">
    <citation type="journal article" date="2019" name="Int. J. Syst. Evol. Microbiol.">
        <title>The Global Catalogue of Microorganisms (GCM) 10K type strain sequencing project: providing services to taxonomists for standard genome sequencing and annotation.</title>
        <authorList>
            <consortium name="The Broad Institute Genomics Platform"/>
            <consortium name="The Broad Institute Genome Sequencing Center for Infectious Disease"/>
            <person name="Wu L."/>
            <person name="Ma J."/>
        </authorList>
    </citation>
    <scope>NUCLEOTIDE SEQUENCE [LARGE SCALE GENOMIC DNA]</scope>
    <source>
        <strain evidence="8">JCM 16548</strain>
    </source>
</reference>
<dbReference type="EMBL" id="BAAAYX010000004">
    <property type="protein sequence ID" value="GAA3702094.1"/>
    <property type="molecule type" value="Genomic_DNA"/>
</dbReference>
<gene>
    <name evidence="7" type="ORF">GCM10022204_18790</name>
</gene>
<keyword evidence="4 6" id="KW-1133">Transmembrane helix</keyword>
<proteinExistence type="inferred from homology"/>
<evidence type="ECO:0000256" key="3">
    <source>
        <dbReference type="ARBA" id="ARBA00022692"/>
    </source>
</evidence>
<organism evidence="7 8">
    <name type="scientific">Microlunatus aurantiacus</name>
    <dbReference type="NCBI Taxonomy" id="446786"/>
    <lineage>
        <taxon>Bacteria</taxon>
        <taxon>Bacillati</taxon>
        <taxon>Actinomycetota</taxon>
        <taxon>Actinomycetes</taxon>
        <taxon>Propionibacteriales</taxon>
        <taxon>Propionibacteriaceae</taxon>
        <taxon>Microlunatus</taxon>
    </lineage>
</organism>
<dbReference type="PANTHER" id="PTHR21716">
    <property type="entry name" value="TRANSMEMBRANE PROTEIN"/>
    <property type="match status" value="1"/>
</dbReference>
<dbReference type="InterPro" id="IPR002549">
    <property type="entry name" value="AI-2E-like"/>
</dbReference>
<evidence type="ECO:0000256" key="2">
    <source>
        <dbReference type="ARBA" id="ARBA00009773"/>
    </source>
</evidence>
<dbReference type="Proteomes" id="UP001500051">
    <property type="component" value="Unassembled WGS sequence"/>
</dbReference>
<dbReference type="Pfam" id="PF01594">
    <property type="entry name" value="AI-2E_transport"/>
    <property type="match status" value="1"/>
</dbReference>
<name>A0ABP7DEH1_9ACTN</name>
<keyword evidence="8" id="KW-1185">Reference proteome</keyword>
<feature type="transmembrane region" description="Helical" evidence="6">
    <location>
        <begin position="12"/>
        <end position="34"/>
    </location>
</feature>
<feature type="transmembrane region" description="Helical" evidence="6">
    <location>
        <begin position="212"/>
        <end position="235"/>
    </location>
</feature>
<comment type="similarity">
    <text evidence="2">Belongs to the autoinducer-2 exporter (AI-2E) (TC 2.A.86) family.</text>
</comment>
<keyword evidence="5 6" id="KW-0472">Membrane</keyword>
<feature type="transmembrane region" description="Helical" evidence="6">
    <location>
        <begin position="46"/>
        <end position="72"/>
    </location>
</feature>
<comment type="caution">
    <text evidence="7">The sequence shown here is derived from an EMBL/GenBank/DDBJ whole genome shotgun (WGS) entry which is preliminary data.</text>
</comment>
<evidence type="ECO:0000256" key="6">
    <source>
        <dbReference type="SAM" id="Phobius"/>
    </source>
</evidence>
<feature type="transmembrane region" description="Helical" evidence="6">
    <location>
        <begin position="287"/>
        <end position="313"/>
    </location>
</feature>
<keyword evidence="3 6" id="KW-0812">Transmembrane</keyword>
<feature type="transmembrane region" description="Helical" evidence="6">
    <location>
        <begin position="247"/>
        <end position="267"/>
    </location>
</feature>
<accession>A0ABP7DEH1</accession>
<evidence type="ECO:0000256" key="4">
    <source>
        <dbReference type="ARBA" id="ARBA00022989"/>
    </source>
</evidence>
<evidence type="ECO:0000313" key="7">
    <source>
        <dbReference type="EMBL" id="GAA3702094.1"/>
    </source>
</evidence>
<dbReference type="PANTHER" id="PTHR21716:SF64">
    <property type="entry name" value="AI-2 TRANSPORT PROTEIN TQSA"/>
    <property type="match status" value="1"/>
</dbReference>
<protein>
    <submittedName>
        <fullName evidence="7">AI-2E family transporter</fullName>
    </submittedName>
</protein>
<comment type="subcellular location">
    <subcellularLocation>
        <location evidence="1">Membrane</location>
        <topology evidence="1">Multi-pass membrane protein</topology>
    </subcellularLocation>
</comment>
<feature type="transmembrane region" description="Helical" evidence="6">
    <location>
        <begin position="121"/>
        <end position="148"/>
    </location>
</feature>